<dbReference type="Proteomes" id="UP001158067">
    <property type="component" value="Unassembled WGS sequence"/>
</dbReference>
<comment type="caution">
    <text evidence="1">The sequence shown here is derived from an EMBL/GenBank/DDBJ whole genome shotgun (WGS) entry which is preliminary data.</text>
</comment>
<accession>A0ABY1Q4K7</accession>
<sequence>MDSGANLAMQIPEDESHFIGRVLEPLQTTSPLQTYLDLMVMGGRGEEAANAVYDKYIRSSFDQAEADVKAFT</sequence>
<keyword evidence="2" id="KW-1185">Reference proteome</keyword>
<proteinExistence type="predicted"/>
<reference evidence="1 2" key="1">
    <citation type="submission" date="2017-05" db="EMBL/GenBank/DDBJ databases">
        <authorList>
            <person name="Varghese N."/>
            <person name="Submissions S."/>
        </authorList>
    </citation>
    <scope>NUCLEOTIDE SEQUENCE [LARGE SCALE GENOMIC DNA]</scope>
    <source>
        <strain evidence="1 2">DSM 25457</strain>
    </source>
</reference>
<name>A0ABY1Q4K7_9BACT</name>
<protein>
    <submittedName>
        <fullName evidence="1">Transcriptional regulator, AbiEi antitoxin, Type IV TA system</fullName>
    </submittedName>
</protein>
<dbReference type="EMBL" id="FXUG01000005">
    <property type="protein sequence ID" value="SMP57256.1"/>
    <property type="molecule type" value="Genomic_DNA"/>
</dbReference>
<evidence type="ECO:0000313" key="1">
    <source>
        <dbReference type="EMBL" id="SMP57256.1"/>
    </source>
</evidence>
<gene>
    <name evidence="1" type="ORF">SAMN06265222_105292</name>
</gene>
<organism evidence="1 2">
    <name type="scientific">Neorhodopirellula lusitana</name>
    <dbReference type="NCBI Taxonomy" id="445327"/>
    <lineage>
        <taxon>Bacteria</taxon>
        <taxon>Pseudomonadati</taxon>
        <taxon>Planctomycetota</taxon>
        <taxon>Planctomycetia</taxon>
        <taxon>Pirellulales</taxon>
        <taxon>Pirellulaceae</taxon>
        <taxon>Neorhodopirellula</taxon>
    </lineage>
</organism>
<evidence type="ECO:0000313" key="2">
    <source>
        <dbReference type="Proteomes" id="UP001158067"/>
    </source>
</evidence>